<dbReference type="GO" id="GO:0043565">
    <property type="term" value="F:sequence-specific DNA binding"/>
    <property type="evidence" value="ECO:0007669"/>
    <property type="project" value="InterPro"/>
</dbReference>
<sequence>MTAGLDKFAYLIEQYCSSAGRYDTAIPGVALLRADAPMEPVNVVYQPSVCILASGEKTALMGDSVYVYRPGQYLTVSLDVPVLGEVTVASPDEPYLCLRLDLNTKVMGEIMMEARDNNIVPTGRQPGSALQVSDAGAELINAATRLLELLATPRDIPILAPLIEREILYRLLNGPQSVRLQQLALADSKLNQVSRAIEWIKHHFREPFSVEVLAREAHMSPSALHQHFKAITSMSPLQYQKQLRLQEARSLIMVSAMDAASAGYHVGYDSPSQFSREYRRMFGAPPRRDVEQLRLSSSAGMVEVA</sequence>
<dbReference type="InterPro" id="IPR018060">
    <property type="entry name" value="HTH_AraC"/>
</dbReference>
<protein>
    <submittedName>
        <fullName evidence="4">AraC family transcriptional regulator</fullName>
    </submittedName>
</protein>
<accession>A0A1Y2L0H4</accession>
<dbReference type="Proteomes" id="UP000193391">
    <property type="component" value="Unassembled WGS sequence"/>
</dbReference>
<dbReference type="Pfam" id="PF12833">
    <property type="entry name" value="HTH_18"/>
    <property type="match status" value="1"/>
</dbReference>
<feature type="domain" description="HTH araC/xylS-type" evidence="3">
    <location>
        <begin position="194"/>
        <end position="292"/>
    </location>
</feature>
<keyword evidence="2" id="KW-0804">Transcription</keyword>
<dbReference type="Gene3D" id="1.10.10.60">
    <property type="entry name" value="Homeodomain-like"/>
    <property type="match status" value="1"/>
</dbReference>
<name>A0A1Y2L0H4_9PROT</name>
<dbReference type="EMBL" id="JFKA01000003">
    <property type="protein sequence ID" value="OSQ38749.1"/>
    <property type="molecule type" value="Genomic_DNA"/>
</dbReference>
<dbReference type="PANTHER" id="PTHR43436">
    <property type="entry name" value="ARAC-FAMILY TRANSCRIPTIONAL REGULATOR"/>
    <property type="match status" value="1"/>
</dbReference>
<dbReference type="GO" id="GO:0003700">
    <property type="term" value="F:DNA-binding transcription factor activity"/>
    <property type="evidence" value="ECO:0007669"/>
    <property type="project" value="InterPro"/>
</dbReference>
<evidence type="ECO:0000313" key="5">
    <source>
        <dbReference type="Proteomes" id="UP000193391"/>
    </source>
</evidence>
<evidence type="ECO:0000313" key="4">
    <source>
        <dbReference type="EMBL" id="OSQ38749.1"/>
    </source>
</evidence>
<reference evidence="4 5" key="1">
    <citation type="submission" date="2014-03" db="EMBL/GenBank/DDBJ databases">
        <title>The draft genome sequence of Thalassospira mesophila JCM 18969.</title>
        <authorList>
            <person name="Lai Q."/>
            <person name="Shao Z."/>
        </authorList>
    </citation>
    <scope>NUCLEOTIDE SEQUENCE [LARGE SCALE GENOMIC DNA]</scope>
    <source>
        <strain evidence="4 5">JCM 18969</strain>
    </source>
</reference>
<dbReference type="SUPFAM" id="SSF46689">
    <property type="entry name" value="Homeodomain-like"/>
    <property type="match status" value="2"/>
</dbReference>
<evidence type="ECO:0000256" key="2">
    <source>
        <dbReference type="ARBA" id="ARBA00023163"/>
    </source>
</evidence>
<comment type="caution">
    <text evidence="4">The sequence shown here is derived from an EMBL/GenBank/DDBJ whole genome shotgun (WGS) entry which is preliminary data.</text>
</comment>
<dbReference type="InterPro" id="IPR009057">
    <property type="entry name" value="Homeodomain-like_sf"/>
</dbReference>
<dbReference type="Pfam" id="PF06719">
    <property type="entry name" value="AraC_N"/>
    <property type="match status" value="1"/>
</dbReference>
<proteinExistence type="predicted"/>
<keyword evidence="5" id="KW-1185">Reference proteome</keyword>
<organism evidence="4 5">
    <name type="scientific">Thalassospira mesophila</name>
    <dbReference type="NCBI Taxonomy" id="1293891"/>
    <lineage>
        <taxon>Bacteria</taxon>
        <taxon>Pseudomonadati</taxon>
        <taxon>Pseudomonadota</taxon>
        <taxon>Alphaproteobacteria</taxon>
        <taxon>Rhodospirillales</taxon>
        <taxon>Thalassospiraceae</taxon>
        <taxon>Thalassospira</taxon>
    </lineage>
</organism>
<evidence type="ECO:0000259" key="3">
    <source>
        <dbReference type="PROSITE" id="PS01124"/>
    </source>
</evidence>
<dbReference type="SMART" id="SM00342">
    <property type="entry name" value="HTH_ARAC"/>
    <property type="match status" value="1"/>
</dbReference>
<dbReference type="PROSITE" id="PS01124">
    <property type="entry name" value="HTH_ARAC_FAMILY_2"/>
    <property type="match status" value="1"/>
</dbReference>
<dbReference type="STRING" id="1293891.TMES_08060"/>
<dbReference type="PANTHER" id="PTHR43436:SF1">
    <property type="entry name" value="TRANSCRIPTIONAL REGULATORY PROTEIN"/>
    <property type="match status" value="1"/>
</dbReference>
<gene>
    <name evidence="4" type="ORF">TMES_08060</name>
</gene>
<evidence type="ECO:0000256" key="1">
    <source>
        <dbReference type="ARBA" id="ARBA00023015"/>
    </source>
</evidence>
<keyword evidence="1" id="KW-0805">Transcription regulation</keyword>
<dbReference type="AlphaFoldDB" id="A0A1Y2L0H4"/>
<dbReference type="InterPro" id="IPR009594">
    <property type="entry name" value="Tscrpt_reg_HTH_AraC_N"/>
</dbReference>